<dbReference type="EMBL" id="RGET01000001">
    <property type="protein sequence ID" value="NBN87517.1"/>
    <property type="molecule type" value="Genomic_DNA"/>
</dbReference>
<evidence type="ECO:0000259" key="1">
    <source>
        <dbReference type="Pfam" id="PF20691"/>
    </source>
</evidence>
<dbReference type="InterPro" id="IPR049100">
    <property type="entry name" value="TAGT"/>
</dbReference>
<dbReference type="Pfam" id="PF20691">
    <property type="entry name" value="TAGT"/>
    <property type="match status" value="1"/>
</dbReference>
<accession>A0A964UZH9</accession>
<dbReference type="AlphaFoldDB" id="A0A964UZH9"/>
<evidence type="ECO:0000313" key="3">
    <source>
        <dbReference type="Proteomes" id="UP000713222"/>
    </source>
</evidence>
<comment type="caution">
    <text evidence="2">The sequence shown here is derived from an EMBL/GenBank/DDBJ whole genome shotgun (WGS) entry which is preliminary data.</text>
</comment>
<organism evidence="2 3">
    <name type="scientific">Candidatus Fonsibacter lacus</name>
    <dbReference type="NCBI Taxonomy" id="2576439"/>
    <lineage>
        <taxon>Bacteria</taxon>
        <taxon>Pseudomonadati</taxon>
        <taxon>Pseudomonadota</taxon>
        <taxon>Alphaproteobacteria</taxon>
        <taxon>Candidatus Pelagibacterales</taxon>
        <taxon>Candidatus Pelagibacterales incertae sedis</taxon>
        <taxon>Candidatus Fonsibacter</taxon>
    </lineage>
</organism>
<gene>
    <name evidence="2" type="ORF">EBV32_00255</name>
</gene>
<protein>
    <recommendedName>
        <fullName evidence="1">TET-Associated Glycosyltransferase domain-containing protein</fullName>
    </recommendedName>
</protein>
<reference evidence="2" key="1">
    <citation type="submission" date="2018-10" db="EMBL/GenBank/DDBJ databases">
        <title>Iterative Subtractive Binning of Freshwater Chronoseries Metagenomes Recovers Nearly Complete Genomes from over Four Hundred Novel Species.</title>
        <authorList>
            <person name="Rodriguez-R L.M."/>
            <person name="Tsementzi D."/>
            <person name="Luo C."/>
            <person name="Konstantinidis K.T."/>
        </authorList>
    </citation>
    <scope>NUCLEOTIDE SEQUENCE</scope>
    <source>
        <strain evidence="2">WB7_6_001</strain>
    </source>
</reference>
<evidence type="ECO:0000313" key="2">
    <source>
        <dbReference type="EMBL" id="NBN87517.1"/>
    </source>
</evidence>
<proteinExistence type="predicted"/>
<sequence length="286" mass="33109">MRNDFCVFILSNRRPDNIKTLETLQRSGYTGKWYIVIDDEDPTGPQYKATYGDKVLVFSKAKVAQTTDSCDTSTDRRTPLWARNACWDLAKQVNCRFFCQLDDDYSWFAYRRIGRKNPAEPPKYSNFRAQSLDIIFDGMVQFLQETPSVSSIAFSQGGDYNTDSLKARRVLRKAMNSFFCDSQRPFNFIGKFNDDVNTYISHGATGKLFFTYCPIQLEQAQTQKNKGGITEAYKESGTYVKSFYTVMISPSSTWIELMGHSNPRLHHTHDWNKVCPKIIHEKYRRT</sequence>
<dbReference type="Proteomes" id="UP000713222">
    <property type="component" value="Unassembled WGS sequence"/>
</dbReference>
<feature type="domain" description="TET-Associated Glycosyltransferase" evidence="1">
    <location>
        <begin position="6"/>
        <end position="228"/>
    </location>
</feature>
<name>A0A964UZH9_9PROT</name>